<feature type="transmembrane region" description="Helical" evidence="1">
    <location>
        <begin position="290"/>
        <end position="311"/>
    </location>
</feature>
<protein>
    <submittedName>
        <fullName evidence="2">Na+/melibiose symporter</fullName>
    </submittedName>
</protein>
<dbReference type="AlphaFoldDB" id="A0A1G9U8S0"/>
<name>A0A1G9U8S0_9FIRM</name>
<dbReference type="RefSeq" id="WP_074520900.1">
    <property type="nucleotide sequence ID" value="NZ_FNHZ01000001.1"/>
</dbReference>
<feature type="transmembrane region" description="Helical" evidence="1">
    <location>
        <begin position="450"/>
        <end position="471"/>
    </location>
</feature>
<feature type="transmembrane region" description="Helical" evidence="1">
    <location>
        <begin position="52"/>
        <end position="72"/>
    </location>
</feature>
<dbReference type="Proteomes" id="UP000187651">
    <property type="component" value="Unassembled WGS sequence"/>
</dbReference>
<keyword evidence="1" id="KW-0812">Transmembrane</keyword>
<dbReference type="GO" id="GO:0015293">
    <property type="term" value="F:symporter activity"/>
    <property type="evidence" value="ECO:0007669"/>
    <property type="project" value="InterPro"/>
</dbReference>
<organism evidence="2 3">
    <name type="scientific">Lachnospira pectinoschiza</name>
    <dbReference type="NCBI Taxonomy" id="28052"/>
    <lineage>
        <taxon>Bacteria</taxon>
        <taxon>Bacillati</taxon>
        <taxon>Bacillota</taxon>
        <taxon>Clostridia</taxon>
        <taxon>Lachnospirales</taxon>
        <taxon>Lachnospiraceae</taxon>
        <taxon>Lachnospira</taxon>
    </lineage>
</organism>
<evidence type="ECO:0000313" key="2">
    <source>
        <dbReference type="EMBL" id="SDM56278.1"/>
    </source>
</evidence>
<feature type="transmembrane region" description="Helical" evidence="1">
    <location>
        <begin position="93"/>
        <end position="113"/>
    </location>
</feature>
<dbReference type="GO" id="GO:0008643">
    <property type="term" value="P:carbohydrate transport"/>
    <property type="evidence" value="ECO:0007669"/>
    <property type="project" value="InterPro"/>
</dbReference>
<dbReference type="GO" id="GO:0005886">
    <property type="term" value="C:plasma membrane"/>
    <property type="evidence" value="ECO:0007669"/>
    <property type="project" value="TreeGrafter"/>
</dbReference>
<evidence type="ECO:0000256" key="1">
    <source>
        <dbReference type="SAM" id="Phobius"/>
    </source>
</evidence>
<dbReference type="Pfam" id="PF13347">
    <property type="entry name" value="MFS_2"/>
    <property type="match status" value="1"/>
</dbReference>
<reference evidence="3" key="1">
    <citation type="submission" date="2016-10" db="EMBL/GenBank/DDBJ databases">
        <authorList>
            <person name="Varghese N."/>
            <person name="Submissions S."/>
        </authorList>
    </citation>
    <scope>NUCLEOTIDE SEQUENCE [LARGE SCALE GENOMIC DNA]</scope>
    <source>
        <strain evidence="3">M83</strain>
    </source>
</reference>
<evidence type="ECO:0000313" key="3">
    <source>
        <dbReference type="Proteomes" id="UP000187651"/>
    </source>
</evidence>
<keyword evidence="1" id="KW-0472">Membrane</keyword>
<dbReference type="InterPro" id="IPR036259">
    <property type="entry name" value="MFS_trans_sf"/>
</dbReference>
<feature type="transmembrane region" description="Helical" evidence="1">
    <location>
        <begin position="412"/>
        <end position="430"/>
    </location>
</feature>
<sequence>MDENFDKESNKNLNTIESNKAKMWQIALFSLNNTSTNLFLAMMGYVSYYANGIAGLGVVLISFILTGMRVFDGVTDPFIGYFIDKTNGKYGKFRPYIILGYVLMALSSLVLFFTTDLVANVLKPIYFILVYSVYIIGYTFQTAVVKSGQSVITNDPAQRPFITFFDSTFIMLAHGLVAFYVSVYLIGKYESFTNKDLYLEFVITVVLVAGVCSLLAVIGIWEKDNIKYFRLENKEERPKIRFKDYFNILKHNKPIRMLVIAAASNKFAQMVYGNATVLVMFYGILMQNYALAGIIGIIIGFPNLAIIYLGINYAKRNGQKKALILSTYLAIFFQLILMFMMLFTDLTKVSLSHINLITILFLLVFMLLNGVKSISNNIVVPMIADCTDYEYCISGYFVPGIMGALFSFVDKTFSALATAFVGLCLSFIGFGKVFPQVEDALTPQLKYMTVFFYCVIPIIGWCVTLFIMRFYKLDKKTMQGLYRDRV</sequence>
<dbReference type="Gene3D" id="1.20.1250.20">
    <property type="entry name" value="MFS general substrate transporter like domains"/>
    <property type="match status" value="1"/>
</dbReference>
<keyword evidence="3" id="KW-1185">Reference proteome</keyword>
<dbReference type="OrthoDB" id="9764596at2"/>
<feature type="transmembrane region" description="Helical" evidence="1">
    <location>
        <begin position="323"/>
        <end position="343"/>
    </location>
</feature>
<proteinExistence type="predicted"/>
<dbReference type="PANTHER" id="PTHR11328:SF24">
    <property type="entry name" value="MAJOR FACILITATOR SUPERFAMILY (MFS) PROFILE DOMAIN-CONTAINING PROTEIN"/>
    <property type="match status" value="1"/>
</dbReference>
<dbReference type="SUPFAM" id="SSF103473">
    <property type="entry name" value="MFS general substrate transporter"/>
    <property type="match status" value="1"/>
</dbReference>
<dbReference type="EMBL" id="FNHZ01000001">
    <property type="protein sequence ID" value="SDM56278.1"/>
    <property type="molecule type" value="Genomic_DNA"/>
</dbReference>
<gene>
    <name evidence="2" type="ORF">SAMN05216544_0666</name>
</gene>
<dbReference type="PANTHER" id="PTHR11328">
    <property type="entry name" value="MAJOR FACILITATOR SUPERFAMILY DOMAIN-CONTAINING PROTEIN"/>
    <property type="match status" value="1"/>
</dbReference>
<feature type="transmembrane region" description="Helical" evidence="1">
    <location>
        <begin position="198"/>
        <end position="221"/>
    </location>
</feature>
<dbReference type="InterPro" id="IPR039672">
    <property type="entry name" value="MFS_2"/>
</dbReference>
<feature type="transmembrane region" description="Helical" evidence="1">
    <location>
        <begin position="125"/>
        <end position="144"/>
    </location>
</feature>
<feature type="transmembrane region" description="Helical" evidence="1">
    <location>
        <begin position="164"/>
        <end position="186"/>
    </location>
</feature>
<keyword evidence="1" id="KW-1133">Transmembrane helix</keyword>
<accession>A0A1G9U8S0</accession>
<feature type="transmembrane region" description="Helical" evidence="1">
    <location>
        <begin position="349"/>
        <end position="368"/>
    </location>
</feature>